<dbReference type="CDD" id="cd02972">
    <property type="entry name" value="DsbA_family"/>
    <property type="match status" value="1"/>
</dbReference>
<evidence type="ECO:0000313" key="4">
    <source>
        <dbReference type="Proteomes" id="UP000707731"/>
    </source>
</evidence>
<dbReference type="EMBL" id="JADLQN010000001">
    <property type="protein sequence ID" value="MBF6355017.1"/>
    <property type="molecule type" value="Genomic_DNA"/>
</dbReference>
<protein>
    <submittedName>
        <fullName evidence="3">Thioredoxin domain-containing protein</fullName>
    </submittedName>
</protein>
<proteinExistence type="predicted"/>
<keyword evidence="1" id="KW-0472">Membrane</keyword>
<evidence type="ECO:0000256" key="1">
    <source>
        <dbReference type="SAM" id="Phobius"/>
    </source>
</evidence>
<keyword evidence="1" id="KW-0812">Transmembrane</keyword>
<evidence type="ECO:0000259" key="2">
    <source>
        <dbReference type="Pfam" id="PF13462"/>
    </source>
</evidence>
<organism evidence="3 4">
    <name type="scientific">Nocardia higoensis</name>
    <dbReference type="NCBI Taxonomy" id="228599"/>
    <lineage>
        <taxon>Bacteria</taxon>
        <taxon>Bacillati</taxon>
        <taxon>Actinomycetota</taxon>
        <taxon>Actinomycetes</taxon>
        <taxon>Mycobacteriales</taxon>
        <taxon>Nocardiaceae</taxon>
        <taxon>Nocardia</taxon>
    </lineage>
</organism>
<evidence type="ECO:0000313" key="3">
    <source>
        <dbReference type="EMBL" id="MBF6355017.1"/>
    </source>
</evidence>
<reference evidence="3 4" key="1">
    <citation type="submission" date="2020-10" db="EMBL/GenBank/DDBJ databases">
        <title>Identification of Nocardia species via Next-generation sequencing and recognition of intraspecies genetic diversity.</title>
        <authorList>
            <person name="Li P."/>
            <person name="Li P."/>
            <person name="Lu B."/>
        </authorList>
    </citation>
    <scope>NUCLEOTIDE SEQUENCE [LARGE SCALE GENOMIC DNA]</scope>
    <source>
        <strain evidence="3 4">BJ06-0143</strain>
    </source>
</reference>
<dbReference type="InterPro" id="IPR012336">
    <property type="entry name" value="Thioredoxin-like_fold"/>
</dbReference>
<keyword evidence="4" id="KW-1185">Reference proteome</keyword>
<dbReference type="SUPFAM" id="SSF52833">
    <property type="entry name" value="Thioredoxin-like"/>
    <property type="match status" value="1"/>
</dbReference>
<dbReference type="Pfam" id="PF13462">
    <property type="entry name" value="Thioredoxin_4"/>
    <property type="match status" value="1"/>
</dbReference>
<comment type="caution">
    <text evidence="3">The sequence shown here is derived from an EMBL/GenBank/DDBJ whole genome shotgun (WGS) entry which is preliminary data.</text>
</comment>
<dbReference type="Gene3D" id="3.40.30.10">
    <property type="entry name" value="Glutaredoxin"/>
    <property type="match status" value="1"/>
</dbReference>
<name>A0ABS0D971_9NOCA</name>
<accession>A0ABS0D971</accession>
<dbReference type="Proteomes" id="UP000707731">
    <property type="component" value="Unassembled WGS sequence"/>
</dbReference>
<gene>
    <name evidence="3" type="ORF">IU449_10755</name>
</gene>
<feature type="transmembrane region" description="Helical" evidence="1">
    <location>
        <begin position="6"/>
        <end position="25"/>
    </location>
</feature>
<dbReference type="InterPro" id="IPR036249">
    <property type="entry name" value="Thioredoxin-like_sf"/>
</dbReference>
<keyword evidence="1" id="KW-1133">Transmembrane helix</keyword>
<feature type="domain" description="Thioredoxin-like fold" evidence="2">
    <location>
        <begin position="57"/>
        <end position="224"/>
    </location>
</feature>
<sequence length="234" mass="24548">MSSATTFALGGIALAMIVLIVFLVFRWGASDAEIRNDGYGPVREPAVEVTLREDGVVVLGRPGAQPVVDIYEDPLCPACGTLERIYGQEIAQRVDQGALTVAYHYVAFLNPKSDSGDYSTRAIAATRCVAATGDGPLYARFHDQLFVTDQPAEGKSDHSNQALADLARTAGAPADAVDCVATGAQVAAAEKAAETALADLNARLDNDAATPSLFHGDTKLDANNAEWVAELTAP</sequence>